<name>A0ABW3IKX3_9RHOB</name>
<gene>
    <name evidence="1" type="ORF">ACFQ2S_03110</name>
</gene>
<reference evidence="2" key="1">
    <citation type="journal article" date="2019" name="Int. J. Syst. Evol. Microbiol.">
        <title>The Global Catalogue of Microorganisms (GCM) 10K type strain sequencing project: providing services to taxonomists for standard genome sequencing and annotation.</title>
        <authorList>
            <consortium name="The Broad Institute Genomics Platform"/>
            <consortium name="The Broad Institute Genome Sequencing Center for Infectious Disease"/>
            <person name="Wu L."/>
            <person name="Ma J."/>
        </authorList>
    </citation>
    <scope>NUCLEOTIDE SEQUENCE [LARGE SCALE GENOMIC DNA]</scope>
    <source>
        <strain evidence="2">CCUG 60524</strain>
    </source>
</reference>
<dbReference type="EMBL" id="JBHTJT010000006">
    <property type="protein sequence ID" value="MFD0978631.1"/>
    <property type="molecule type" value="Genomic_DNA"/>
</dbReference>
<dbReference type="Proteomes" id="UP001597108">
    <property type="component" value="Unassembled WGS sequence"/>
</dbReference>
<evidence type="ECO:0000313" key="2">
    <source>
        <dbReference type="Proteomes" id="UP001597108"/>
    </source>
</evidence>
<evidence type="ECO:0000313" key="1">
    <source>
        <dbReference type="EMBL" id="MFD0978631.1"/>
    </source>
</evidence>
<evidence type="ECO:0008006" key="3">
    <source>
        <dbReference type="Google" id="ProtNLM"/>
    </source>
</evidence>
<keyword evidence="2" id="KW-1185">Reference proteome</keyword>
<proteinExistence type="predicted"/>
<comment type="caution">
    <text evidence="1">The sequence shown here is derived from an EMBL/GenBank/DDBJ whole genome shotgun (WGS) entry which is preliminary data.</text>
</comment>
<sequence>MAIQLIANMTPVVGWSPVLHMIGLMARCMGARLHQPSVARYSVAGRNLLPLLMPPRHGDGDIAIFIARTPAETLSLLTPRHRLASYRLRVLWLIDSFWVDRLPPTDKLDAYDVICFTRGGDRDFYEREFGKRALWLGWGSDVLDLGSANAERPVDVLRVGRQPPDWDNDVASAAACAAAGLRFAGRPPFGETPEAQQAQIMSAYSDAKFVIAHSNLAAPAPYVHPSVEYITARWTDALACGAVVAGSQPQGDLELVDWPGALLDFPRIDRAENVARLAEAAAAWTPETARRNHLEALKRLDWRWRFETLAQRMGMYPPALASEMTRLHAAIAAAESGC</sequence>
<dbReference type="RefSeq" id="WP_386072626.1">
    <property type="nucleotide sequence ID" value="NZ_JBHTJT010000006.1"/>
</dbReference>
<accession>A0ABW3IKX3</accession>
<protein>
    <recommendedName>
        <fullName evidence="3">Glycosyltransferase family 1 protein</fullName>
    </recommendedName>
</protein>
<organism evidence="1 2">
    <name type="scientific">Tropicimonas aquimaris</name>
    <dbReference type="NCBI Taxonomy" id="914152"/>
    <lineage>
        <taxon>Bacteria</taxon>
        <taxon>Pseudomonadati</taxon>
        <taxon>Pseudomonadota</taxon>
        <taxon>Alphaproteobacteria</taxon>
        <taxon>Rhodobacterales</taxon>
        <taxon>Roseobacteraceae</taxon>
        <taxon>Tropicimonas</taxon>
    </lineage>
</organism>